<dbReference type="NCBIfam" id="TIGR02833">
    <property type="entry name" value="spore_III_AB"/>
    <property type="match status" value="1"/>
</dbReference>
<proteinExistence type="predicted"/>
<dbReference type="EMBL" id="JBHSOZ010000005">
    <property type="protein sequence ID" value="MFC5713325.1"/>
    <property type="molecule type" value="Genomic_DNA"/>
</dbReference>
<name>A0ABW0YLL4_9BACI</name>
<dbReference type="PIRSF" id="PIRSF021435">
    <property type="entry name" value="SpoIIIAB"/>
    <property type="match status" value="1"/>
</dbReference>
<dbReference type="Proteomes" id="UP001596142">
    <property type="component" value="Unassembled WGS sequence"/>
</dbReference>
<dbReference type="InterPro" id="IPR014198">
    <property type="entry name" value="Spore_III_AB"/>
</dbReference>
<gene>
    <name evidence="1" type="primary">spoIIIAB</name>
    <name evidence="1" type="ORF">ACFPU1_11055</name>
</gene>
<evidence type="ECO:0000313" key="2">
    <source>
        <dbReference type="Proteomes" id="UP001596142"/>
    </source>
</evidence>
<evidence type="ECO:0000313" key="1">
    <source>
        <dbReference type="EMBL" id="MFC5713325.1"/>
    </source>
</evidence>
<organism evidence="1 2">
    <name type="scientific">Thalassorhabdus alkalitolerans</name>
    <dbReference type="NCBI Taxonomy" id="2282697"/>
    <lineage>
        <taxon>Bacteria</taxon>
        <taxon>Bacillati</taxon>
        <taxon>Bacillota</taxon>
        <taxon>Bacilli</taxon>
        <taxon>Bacillales</taxon>
        <taxon>Bacillaceae</taxon>
        <taxon>Thalassorhabdus</taxon>
    </lineage>
</organism>
<reference evidence="2" key="1">
    <citation type="journal article" date="2019" name="Int. J. Syst. Evol. Microbiol.">
        <title>The Global Catalogue of Microorganisms (GCM) 10K type strain sequencing project: providing services to taxonomists for standard genome sequencing and annotation.</title>
        <authorList>
            <consortium name="The Broad Institute Genomics Platform"/>
            <consortium name="The Broad Institute Genome Sequencing Center for Infectious Disease"/>
            <person name="Wu L."/>
            <person name="Ma J."/>
        </authorList>
    </citation>
    <scope>NUCLEOTIDE SEQUENCE [LARGE SCALE GENOMIC DNA]</scope>
    <source>
        <strain evidence="2">CECT 7184</strain>
    </source>
</reference>
<keyword evidence="2" id="KW-1185">Reference proteome</keyword>
<dbReference type="RefSeq" id="WP_385941024.1">
    <property type="nucleotide sequence ID" value="NZ_JBHSOZ010000005.1"/>
</dbReference>
<protein>
    <submittedName>
        <fullName evidence="1">Stage III sporulation protein SpoIIIAB</fullName>
    </submittedName>
</protein>
<dbReference type="Pfam" id="PF09548">
    <property type="entry name" value="Spore_III_AB"/>
    <property type="match status" value="1"/>
</dbReference>
<comment type="caution">
    <text evidence="1">The sequence shown here is derived from an EMBL/GenBank/DDBJ whole genome shotgun (WGS) entry which is preliminary data.</text>
</comment>
<sequence length="170" mass="19439">MKWLGAILILSACTWAGFAFARRLSDRPRQLRMLVSALQSFEAEMMYGLTPLMEASLKLSRQIPKPISYMFAQFAYYLQKGEESAEKAWDACLSDTWPLTALQQNELEVMKQFGATLGQHDRIQQQKQIRLALSHLAREEQDAKESQKRFESMAKSLGFLTGMLVIVLMI</sequence>
<accession>A0ABW0YLL4</accession>